<protein>
    <recommendedName>
        <fullName evidence="3">Cadherin domain-containing protein</fullName>
    </recommendedName>
</protein>
<reference evidence="1 2" key="1">
    <citation type="submission" date="2019-05" db="EMBL/GenBank/DDBJ databases">
        <title>Another draft genome of Portunus trituberculatus and its Hox gene families provides insights of decapod evolution.</title>
        <authorList>
            <person name="Jeong J.-H."/>
            <person name="Song I."/>
            <person name="Kim S."/>
            <person name="Choi T."/>
            <person name="Kim D."/>
            <person name="Ryu S."/>
            <person name="Kim W."/>
        </authorList>
    </citation>
    <scope>NUCLEOTIDE SEQUENCE [LARGE SCALE GENOMIC DNA]</scope>
    <source>
        <tissue evidence="1">Muscle</tissue>
    </source>
</reference>
<evidence type="ECO:0000313" key="1">
    <source>
        <dbReference type="EMBL" id="MPC38464.1"/>
    </source>
</evidence>
<dbReference type="AlphaFoldDB" id="A0A5B7F1J1"/>
<keyword evidence="2" id="KW-1185">Reference proteome</keyword>
<proteinExistence type="predicted"/>
<comment type="caution">
    <text evidence="1">The sequence shown here is derived from an EMBL/GenBank/DDBJ whole genome shotgun (WGS) entry which is preliminary data.</text>
</comment>
<dbReference type="EMBL" id="VSRR010004073">
    <property type="protein sequence ID" value="MPC38464.1"/>
    <property type="molecule type" value="Genomic_DNA"/>
</dbReference>
<evidence type="ECO:0008006" key="3">
    <source>
        <dbReference type="Google" id="ProtNLM"/>
    </source>
</evidence>
<accession>A0A5B7F1J1</accession>
<dbReference type="Proteomes" id="UP000324222">
    <property type="component" value="Unassembled WGS sequence"/>
</dbReference>
<evidence type="ECO:0000313" key="2">
    <source>
        <dbReference type="Proteomes" id="UP000324222"/>
    </source>
</evidence>
<organism evidence="1 2">
    <name type="scientific">Portunus trituberculatus</name>
    <name type="common">Swimming crab</name>
    <name type="synonym">Neptunus trituberculatus</name>
    <dbReference type="NCBI Taxonomy" id="210409"/>
    <lineage>
        <taxon>Eukaryota</taxon>
        <taxon>Metazoa</taxon>
        <taxon>Ecdysozoa</taxon>
        <taxon>Arthropoda</taxon>
        <taxon>Crustacea</taxon>
        <taxon>Multicrustacea</taxon>
        <taxon>Malacostraca</taxon>
        <taxon>Eumalacostraca</taxon>
        <taxon>Eucarida</taxon>
        <taxon>Decapoda</taxon>
        <taxon>Pleocyemata</taxon>
        <taxon>Brachyura</taxon>
        <taxon>Eubrachyura</taxon>
        <taxon>Portunoidea</taxon>
        <taxon>Portunidae</taxon>
        <taxon>Portuninae</taxon>
        <taxon>Portunus</taxon>
    </lineage>
</organism>
<gene>
    <name evidence="1" type="ORF">E2C01_031971</name>
</gene>
<sequence length="113" mass="12299">MEFTLRIRVNDGANSPAETDVVVAVVNVNDQQPVFQRGNYSFEWNHVCFGVRGVSKRMGSNPVHGPSVAVTSPFTHSSRRLVSIGRLSVLGGVLGGTRVRFARTCIRVSLSVE</sequence>
<name>A0A5B7F1J1_PORTR</name>